<dbReference type="GO" id="GO:0016301">
    <property type="term" value="F:kinase activity"/>
    <property type="evidence" value="ECO:0007669"/>
    <property type="project" value="UniProtKB-KW"/>
</dbReference>
<dbReference type="AlphaFoldDB" id="A0A545W9C0"/>
<comment type="caution">
    <text evidence="1">The sequence shown here is derived from an EMBL/GenBank/DDBJ whole genome shotgun (WGS) entry which is preliminary data.</text>
</comment>
<dbReference type="SUPFAM" id="SSF55811">
    <property type="entry name" value="Nudix"/>
    <property type="match status" value="1"/>
</dbReference>
<keyword evidence="1" id="KW-0808">Transferase</keyword>
<gene>
    <name evidence="1" type="ORF">IF1G_01950</name>
</gene>
<evidence type="ECO:0000313" key="1">
    <source>
        <dbReference type="EMBL" id="TQV99735.1"/>
    </source>
</evidence>
<dbReference type="Proteomes" id="UP000315783">
    <property type="component" value="Unassembled WGS sequence"/>
</dbReference>
<reference evidence="1 2" key="1">
    <citation type="journal article" date="2019" name="Appl. Microbiol. Biotechnol.">
        <title>Genome sequence of Isaria javanica and comparative genome analysis insights into family S53 peptidase evolution in fungal entomopathogens.</title>
        <authorList>
            <person name="Lin R."/>
            <person name="Zhang X."/>
            <person name="Xin B."/>
            <person name="Zou M."/>
            <person name="Gao Y."/>
            <person name="Qin F."/>
            <person name="Hu Q."/>
            <person name="Xie B."/>
            <person name="Cheng X."/>
        </authorList>
    </citation>
    <scope>NUCLEOTIDE SEQUENCE [LARGE SCALE GENOMIC DNA]</scope>
    <source>
        <strain evidence="1 2">IJ1G</strain>
    </source>
</reference>
<evidence type="ECO:0000313" key="2">
    <source>
        <dbReference type="Proteomes" id="UP000315783"/>
    </source>
</evidence>
<dbReference type="OrthoDB" id="10261522at2759"/>
<organism evidence="1 2">
    <name type="scientific">Cordyceps javanica</name>
    <dbReference type="NCBI Taxonomy" id="43265"/>
    <lineage>
        <taxon>Eukaryota</taxon>
        <taxon>Fungi</taxon>
        <taxon>Dikarya</taxon>
        <taxon>Ascomycota</taxon>
        <taxon>Pezizomycotina</taxon>
        <taxon>Sordariomycetes</taxon>
        <taxon>Hypocreomycetidae</taxon>
        <taxon>Hypocreales</taxon>
        <taxon>Cordycipitaceae</taxon>
        <taxon>Cordyceps</taxon>
    </lineage>
</organism>
<keyword evidence="1" id="KW-0418">Kinase</keyword>
<dbReference type="InterPro" id="IPR015797">
    <property type="entry name" value="NUDIX_hydrolase-like_dom_sf"/>
</dbReference>
<name>A0A545W9C0_9HYPO</name>
<dbReference type="EMBL" id="SPUK01000002">
    <property type="protein sequence ID" value="TQV99735.1"/>
    <property type="molecule type" value="Genomic_DNA"/>
</dbReference>
<keyword evidence="2" id="KW-1185">Reference proteome</keyword>
<protein>
    <submittedName>
        <fullName evidence="1">Thiamine pyrophosphokinase</fullName>
    </submittedName>
</protein>
<dbReference type="STRING" id="43265.A0A545W9C0"/>
<accession>A0A545W9C0</accession>
<dbReference type="Gene3D" id="3.90.79.10">
    <property type="entry name" value="Nucleoside Triphosphate Pyrophosphohydrolase"/>
    <property type="match status" value="1"/>
</dbReference>
<proteinExistence type="predicted"/>
<dbReference type="CDD" id="cd03676">
    <property type="entry name" value="NUDIX_Tnr3_like"/>
    <property type="match status" value="1"/>
</dbReference>
<sequence length="338" mass="37983">MSTLLKPLGNIPAFHPGPFHKVIDTANKFDKTQHKIWPLFILDSSGPVGYIIDEFMAEMDWKGTSFHVSETEVHLDPALGPGEDRVEACKREFLKLCEINKSRFNGCLEHWLSSKQRRYEAIRWFDDRESMLLIPTPLRGILGIATAGVHLNVYSLIDGVPWMWVAQRSEQASYPGMMDQLVAGGMDPEDGYDAWRTLEHEAMEEAGLYLDTDTSVVSHNGIDLGTVHGPTRISFFDKKDHKAGAAVGHIEPGVRFVFDLEVPVDFFPTVSDRNAIANFTCMSMADVQSDLLSYRWKPNSALAAIDFMLRMGYIDDSGLDEEDQLGSRLDVELPMVIE</sequence>